<evidence type="ECO:0000259" key="1">
    <source>
        <dbReference type="PROSITE" id="PS50206"/>
    </source>
</evidence>
<reference evidence="2 3" key="1">
    <citation type="submission" date="2018-03" db="EMBL/GenBank/DDBJ databases">
        <title>Ahniella affigens gen. nov., sp. nov., a gammaproteobacterium isolated from sandy soil near a stream.</title>
        <authorList>
            <person name="Ko Y."/>
            <person name="Kim J.-H."/>
        </authorList>
    </citation>
    <scope>NUCLEOTIDE SEQUENCE [LARGE SCALE GENOMIC DNA]</scope>
    <source>
        <strain evidence="2 3">D13</strain>
    </source>
</reference>
<dbReference type="SMART" id="SM00450">
    <property type="entry name" value="RHOD"/>
    <property type="match status" value="1"/>
</dbReference>
<dbReference type="InterPro" id="IPR001763">
    <property type="entry name" value="Rhodanese-like_dom"/>
</dbReference>
<dbReference type="CDD" id="cd01518">
    <property type="entry name" value="RHOD_YceA"/>
    <property type="match status" value="1"/>
</dbReference>
<dbReference type="InterPro" id="IPR040503">
    <property type="entry name" value="TRHO_N"/>
</dbReference>
<dbReference type="PANTHER" id="PTHR43268:SF3">
    <property type="entry name" value="RHODANESE-LIKE DOMAIN-CONTAINING PROTEIN 7-RELATED"/>
    <property type="match status" value="1"/>
</dbReference>
<protein>
    <recommendedName>
        <fullName evidence="1">Rhodanese domain-containing protein</fullName>
    </recommendedName>
</protein>
<reference evidence="2 3" key="2">
    <citation type="submission" date="2018-03" db="EMBL/GenBank/DDBJ databases">
        <authorList>
            <person name="Keele B.F."/>
        </authorList>
    </citation>
    <scope>NUCLEOTIDE SEQUENCE [LARGE SCALE GENOMIC DNA]</scope>
    <source>
        <strain evidence="2 3">D13</strain>
    </source>
</reference>
<dbReference type="PROSITE" id="PS50206">
    <property type="entry name" value="RHODANESE_3"/>
    <property type="match status" value="1"/>
</dbReference>
<dbReference type="Proteomes" id="UP000241074">
    <property type="component" value="Chromosome"/>
</dbReference>
<name>A0A2P1PRP5_9GAMM</name>
<proteinExistence type="predicted"/>
<accession>A0A2P1PRP5</accession>
<dbReference type="KEGG" id="xba:C7S18_09925"/>
<dbReference type="Gene3D" id="3.30.70.100">
    <property type="match status" value="1"/>
</dbReference>
<dbReference type="OrthoDB" id="9778326at2"/>
<dbReference type="Pfam" id="PF17773">
    <property type="entry name" value="UPF0176_N"/>
    <property type="match status" value="1"/>
</dbReference>
<dbReference type="SUPFAM" id="SSF52821">
    <property type="entry name" value="Rhodanese/Cell cycle control phosphatase"/>
    <property type="match status" value="1"/>
</dbReference>
<feature type="domain" description="Rhodanese" evidence="1">
    <location>
        <begin position="126"/>
        <end position="222"/>
    </location>
</feature>
<keyword evidence="3" id="KW-1185">Reference proteome</keyword>
<dbReference type="PANTHER" id="PTHR43268">
    <property type="entry name" value="THIOSULFATE SULFURTRANSFERASE/RHODANESE-LIKE DOMAIN-CONTAINING PROTEIN 2"/>
    <property type="match status" value="1"/>
</dbReference>
<dbReference type="Gene3D" id="3.40.250.10">
    <property type="entry name" value="Rhodanese-like domain"/>
    <property type="match status" value="1"/>
</dbReference>
<dbReference type="InterPro" id="IPR036873">
    <property type="entry name" value="Rhodanese-like_dom_sf"/>
</dbReference>
<dbReference type="Pfam" id="PF00581">
    <property type="entry name" value="Rhodanese"/>
    <property type="match status" value="1"/>
</dbReference>
<gene>
    <name evidence="2" type="ORF">C7S18_09925</name>
</gene>
<evidence type="ECO:0000313" key="2">
    <source>
        <dbReference type="EMBL" id="AVP97492.1"/>
    </source>
</evidence>
<evidence type="ECO:0000313" key="3">
    <source>
        <dbReference type="Proteomes" id="UP000241074"/>
    </source>
</evidence>
<dbReference type="EMBL" id="CP027860">
    <property type="protein sequence ID" value="AVP97492.1"/>
    <property type="molecule type" value="Genomic_DNA"/>
</dbReference>
<organism evidence="2 3">
    <name type="scientific">Ahniella affigens</name>
    <dbReference type="NCBI Taxonomy" id="2021234"/>
    <lineage>
        <taxon>Bacteria</taxon>
        <taxon>Pseudomonadati</taxon>
        <taxon>Pseudomonadota</taxon>
        <taxon>Gammaproteobacteria</taxon>
        <taxon>Lysobacterales</taxon>
        <taxon>Rhodanobacteraceae</taxon>
        <taxon>Ahniella</taxon>
    </lineage>
</organism>
<sequence length="250" mass="27934">MVLAMYQHIAFYKFTPLQDLPSLQATLSAWCDALLGSVLLAAEGINGMLAGQAEALDAFEAKLTDPGFCNGVFVGTVFKRTDSATQPFQRMKVRIRPEIVPLGIVGVNGADTGIDVPPAEWRRLIRRDDVVVIDNRNHFEFEYGHFVGALDPGVTNFREFSEWIQERLPAWQAEGKTIAMYCTGGIRCEKTSAWMKQTLGLPVYQLQGGILNYFMQQPDAEQDYVGSCFVFDQREALTPDLKAIRRDESA</sequence>
<dbReference type="InterPro" id="IPR020936">
    <property type="entry name" value="TrhO"/>
</dbReference>
<dbReference type="AlphaFoldDB" id="A0A2P1PRP5"/>